<keyword evidence="7" id="KW-1015">Disulfide bond</keyword>
<dbReference type="CDD" id="cd03017">
    <property type="entry name" value="PRX_BCP"/>
    <property type="match status" value="1"/>
</dbReference>
<evidence type="ECO:0000256" key="3">
    <source>
        <dbReference type="ARBA" id="ARBA00013017"/>
    </source>
</evidence>
<dbReference type="GO" id="GO:0045454">
    <property type="term" value="P:cell redox homeostasis"/>
    <property type="evidence" value="ECO:0007669"/>
    <property type="project" value="TreeGrafter"/>
</dbReference>
<feature type="domain" description="Thioredoxin" evidence="13">
    <location>
        <begin position="10"/>
        <end position="162"/>
    </location>
</feature>
<evidence type="ECO:0000256" key="1">
    <source>
        <dbReference type="ARBA" id="ARBA00003330"/>
    </source>
</evidence>
<dbReference type="PANTHER" id="PTHR42801:SF4">
    <property type="entry name" value="AHPC_TSA FAMILY PROTEIN"/>
    <property type="match status" value="1"/>
</dbReference>
<evidence type="ECO:0000256" key="2">
    <source>
        <dbReference type="ARBA" id="ARBA00011245"/>
    </source>
</evidence>
<comment type="caution">
    <text evidence="14">The sequence shown here is derived from an EMBL/GenBank/DDBJ whole genome shotgun (WGS) entry which is preliminary data.</text>
</comment>
<keyword evidence="6" id="KW-0560">Oxidoreductase</keyword>
<keyword evidence="15" id="KW-1185">Reference proteome</keyword>
<comment type="function">
    <text evidence="1">Thiol-specific peroxidase that catalyzes the reduction of hydrogen peroxide and organic hydroperoxides to water and alcohols, respectively. Plays a role in cell protection against oxidative stress by detoxifying peroxides and as sensor of hydrogen peroxide-mediated signaling events.</text>
</comment>
<name>A0A8J3GQM0_9MICO</name>
<reference evidence="14" key="1">
    <citation type="journal article" date="2014" name="Int. J. Syst. Evol. Microbiol.">
        <title>Complete genome sequence of Corynebacterium casei LMG S-19264T (=DSM 44701T), isolated from a smear-ripened cheese.</title>
        <authorList>
            <consortium name="US DOE Joint Genome Institute (JGI-PGF)"/>
            <person name="Walter F."/>
            <person name="Albersmeier A."/>
            <person name="Kalinowski J."/>
            <person name="Ruckert C."/>
        </authorList>
    </citation>
    <scope>NUCLEOTIDE SEQUENCE</scope>
    <source>
        <strain evidence="14">CGMCC 1.16548</strain>
    </source>
</reference>
<keyword evidence="4" id="KW-0575">Peroxidase</keyword>
<evidence type="ECO:0000256" key="6">
    <source>
        <dbReference type="ARBA" id="ARBA00023002"/>
    </source>
</evidence>
<evidence type="ECO:0000256" key="11">
    <source>
        <dbReference type="ARBA" id="ARBA00041373"/>
    </source>
</evidence>
<dbReference type="GO" id="GO:0008379">
    <property type="term" value="F:thioredoxin peroxidase activity"/>
    <property type="evidence" value="ECO:0007669"/>
    <property type="project" value="TreeGrafter"/>
</dbReference>
<dbReference type="AlphaFoldDB" id="A0A8J3GQM0"/>
<dbReference type="SUPFAM" id="SSF52833">
    <property type="entry name" value="Thioredoxin-like"/>
    <property type="match status" value="1"/>
</dbReference>
<dbReference type="InterPro" id="IPR013766">
    <property type="entry name" value="Thioredoxin_domain"/>
</dbReference>
<protein>
    <recommendedName>
        <fullName evidence="3">thioredoxin-dependent peroxiredoxin</fullName>
        <ecNumber evidence="3">1.11.1.24</ecNumber>
    </recommendedName>
    <alternativeName>
        <fullName evidence="11">Bacterioferritin comigratory protein</fullName>
    </alternativeName>
    <alternativeName>
        <fullName evidence="9">Thioredoxin peroxidase</fullName>
    </alternativeName>
</protein>
<keyword evidence="5" id="KW-0049">Antioxidant</keyword>
<dbReference type="InterPro" id="IPR050924">
    <property type="entry name" value="Peroxiredoxin_BCP/PrxQ"/>
</dbReference>
<evidence type="ECO:0000313" key="15">
    <source>
        <dbReference type="Proteomes" id="UP000617531"/>
    </source>
</evidence>
<dbReference type="InterPro" id="IPR000866">
    <property type="entry name" value="AhpC/TSA"/>
</dbReference>
<gene>
    <name evidence="14" type="ORF">GCM10011600_16120</name>
</gene>
<dbReference type="PANTHER" id="PTHR42801">
    <property type="entry name" value="THIOREDOXIN-DEPENDENT PEROXIDE REDUCTASE"/>
    <property type="match status" value="1"/>
</dbReference>
<dbReference type="GO" id="GO:0034599">
    <property type="term" value="P:cellular response to oxidative stress"/>
    <property type="evidence" value="ECO:0007669"/>
    <property type="project" value="TreeGrafter"/>
</dbReference>
<evidence type="ECO:0000256" key="4">
    <source>
        <dbReference type="ARBA" id="ARBA00022559"/>
    </source>
</evidence>
<dbReference type="EC" id="1.11.1.24" evidence="3"/>
<evidence type="ECO:0000259" key="13">
    <source>
        <dbReference type="PROSITE" id="PS51352"/>
    </source>
</evidence>
<dbReference type="PROSITE" id="PS51352">
    <property type="entry name" value="THIOREDOXIN_2"/>
    <property type="match status" value="1"/>
</dbReference>
<dbReference type="Gene3D" id="3.40.30.10">
    <property type="entry name" value="Glutaredoxin"/>
    <property type="match status" value="1"/>
</dbReference>
<reference evidence="14" key="2">
    <citation type="submission" date="2020-09" db="EMBL/GenBank/DDBJ databases">
        <authorList>
            <person name="Sun Q."/>
            <person name="Zhou Y."/>
        </authorList>
    </citation>
    <scope>NUCLEOTIDE SEQUENCE</scope>
    <source>
        <strain evidence="14">CGMCC 1.16548</strain>
    </source>
</reference>
<evidence type="ECO:0000256" key="9">
    <source>
        <dbReference type="ARBA" id="ARBA00032824"/>
    </source>
</evidence>
<dbReference type="GO" id="GO:0005737">
    <property type="term" value="C:cytoplasm"/>
    <property type="evidence" value="ECO:0007669"/>
    <property type="project" value="TreeGrafter"/>
</dbReference>
<sequence length="162" mass="17921">MTAVSDLVRLEAGSLAPDFTLPDQFGHPFTLSSTRGSKTIVYFYGEAGTPACTSQACDFRDNMAVFEKAGYRVVGISRDEPSVNAGFARDERLPQVILSDPTRAVHELYGTYGEKQLYGRTVNGVIRATFVLDEAGRIDQALYNIKATRHVAMLLKKLRLDR</sequence>
<evidence type="ECO:0000256" key="12">
    <source>
        <dbReference type="ARBA" id="ARBA00049091"/>
    </source>
</evidence>
<accession>A0A8J3GQM0</accession>
<dbReference type="EMBL" id="BNAI01000002">
    <property type="protein sequence ID" value="GHF15825.1"/>
    <property type="molecule type" value="Genomic_DNA"/>
</dbReference>
<evidence type="ECO:0000256" key="8">
    <source>
        <dbReference type="ARBA" id="ARBA00023284"/>
    </source>
</evidence>
<keyword evidence="8" id="KW-0676">Redox-active center</keyword>
<comment type="catalytic activity">
    <reaction evidence="12">
        <text>a hydroperoxide + [thioredoxin]-dithiol = an alcohol + [thioredoxin]-disulfide + H2O</text>
        <dbReference type="Rhea" id="RHEA:62620"/>
        <dbReference type="Rhea" id="RHEA-COMP:10698"/>
        <dbReference type="Rhea" id="RHEA-COMP:10700"/>
        <dbReference type="ChEBI" id="CHEBI:15377"/>
        <dbReference type="ChEBI" id="CHEBI:29950"/>
        <dbReference type="ChEBI" id="CHEBI:30879"/>
        <dbReference type="ChEBI" id="CHEBI:35924"/>
        <dbReference type="ChEBI" id="CHEBI:50058"/>
        <dbReference type="EC" id="1.11.1.24"/>
    </reaction>
</comment>
<evidence type="ECO:0000313" key="14">
    <source>
        <dbReference type="EMBL" id="GHF15825.1"/>
    </source>
</evidence>
<evidence type="ECO:0000256" key="5">
    <source>
        <dbReference type="ARBA" id="ARBA00022862"/>
    </source>
</evidence>
<comment type="subunit">
    <text evidence="2">Monomer.</text>
</comment>
<dbReference type="FunFam" id="3.40.30.10:FF:000007">
    <property type="entry name" value="Thioredoxin-dependent thiol peroxidase"/>
    <property type="match status" value="1"/>
</dbReference>
<evidence type="ECO:0000256" key="10">
    <source>
        <dbReference type="ARBA" id="ARBA00038489"/>
    </source>
</evidence>
<dbReference type="Proteomes" id="UP000617531">
    <property type="component" value="Unassembled WGS sequence"/>
</dbReference>
<organism evidence="14 15">
    <name type="scientific">Pseudolysinimonas yzui</name>
    <dbReference type="NCBI Taxonomy" id="2708254"/>
    <lineage>
        <taxon>Bacteria</taxon>
        <taxon>Bacillati</taxon>
        <taxon>Actinomycetota</taxon>
        <taxon>Actinomycetes</taxon>
        <taxon>Micrococcales</taxon>
        <taxon>Microbacteriaceae</taxon>
        <taxon>Pseudolysinimonas</taxon>
    </lineage>
</organism>
<proteinExistence type="inferred from homology"/>
<dbReference type="Pfam" id="PF00578">
    <property type="entry name" value="AhpC-TSA"/>
    <property type="match status" value="1"/>
</dbReference>
<evidence type="ECO:0000256" key="7">
    <source>
        <dbReference type="ARBA" id="ARBA00023157"/>
    </source>
</evidence>
<dbReference type="InterPro" id="IPR036249">
    <property type="entry name" value="Thioredoxin-like_sf"/>
</dbReference>
<comment type="similarity">
    <text evidence="10">Belongs to the peroxiredoxin family. BCP/PrxQ subfamily.</text>
</comment>